<accession>A0AB33A5Y3</accession>
<evidence type="ECO:0000256" key="1">
    <source>
        <dbReference type="SAM" id="MobiDB-lite"/>
    </source>
</evidence>
<dbReference type="AlphaFoldDB" id="A0AB33A5Y3"/>
<reference evidence="2 3" key="1">
    <citation type="journal article" date="2013" name="Genome Announc.">
        <title>Complete Genome Sequence of Mycobacterium massiliense Clinical Strain Asan 50594, Belonging to the Type II Genotype.</title>
        <authorList>
            <person name="Kim B.J."/>
            <person name="Kim B.R."/>
            <person name="Hong S.H."/>
            <person name="Seok S.H."/>
            <person name="Kook Y.H."/>
            <person name="Kim B.J."/>
        </authorList>
    </citation>
    <scope>NUCLEOTIDE SEQUENCE [LARGE SCALE GENOMIC DNA]</scope>
    <source>
        <strain evidence="2 3">50594</strain>
    </source>
</reference>
<dbReference type="EMBL" id="CP004374">
    <property type="protein sequence ID" value="AGM27116.1"/>
    <property type="molecule type" value="Genomic_DNA"/>
</dbReference>
<organism evidence="2 3">
    <name type="scientific">Mycobacteroides abscessus subsp. bolletii 50594</name>
    <dbReference type="NCBI Taxonomy" id="1303024"/>
    <lineage>
        <taxon>Bacteria</taxon>
        <taxon>Bacillati</taxon>
        <taxon>Actinomycetota</taxon>
        <taxon>Actinomycetes</taxon>
        <taxon>Mycobacteriales</taxon>
        <taxon>Mycobacteriaceae</taxon>
        <taxon>Mycobacteroides</taxon>
        <taxon>Mycobacteroides abscessus</taxon>
    </lineage>
</organism>
<dbReference type="Proteomes" id="UP000013961">
    <property type="component" value="Chromosome"/>
</dbReference>
<protein>
    <submittedName>
        <fullName evidence="2">Uncharacterized protein</fullName>
    </submittedName>
</protein>
<name>A0AB33A5Y3_9MYCO</name>
<gene>
    <name evidence="2" type="ORF">MASS_0514</name>
</gene>
<evidence type="ECO:0000313" key="2">
    <source>
        <dbReference type="EMBL" id="AGM27116.1"/>
    </source>
</evidence>
<proteinExistence type="predicted"/>
<sequence length="55" mass="5971">MVEHAGLFLGQHNHPPGAVSESLEHRSPSLPRPAFAQAVHGAAWGSSQTTHPRWH</sequence>
<dbReference type="KEGG" id="mabb:MASS_0514"/>
<evidence type="ECO:0000313" key="3">
    <source>
        <dbReference type="Proteomes" id="UP000013961"/>
    </source>
</evidence>
<feature type="region of interest" description="Disordered" evidence="1">
    <location>
        <begin position="1"/>
        <end position="29"/>
    </location>
</feature>